<dbReference type="GO" id="GO:0033186">
    <property type="term" value="C:CAF-1 complex"/>
    <property type="evidence" value="ECO:0007669"/>
    <property type="project" value="TreeGrafter"/>
</dbReference>
<feature type="region of interest" description="Disordered" evidence="7">
    <location>
        <begin position="444"/>
        <end position="485"/>
    </location>
</feature>
<evidence type="ECO:0000313" key="12">
    <source>
        <dbReference type="Proteomes" id="UP001377567"/>
    </source>
</evidence>
<feature type="compositionally biased region" description="Acidic residues" evidence="7">
    <location>
        <begin position="451"/>
        <end position="472"/>
    </location>
</feature>
<dbReference type="Proteomes" id="UP001377567">
    <property type="component" value="Unassembled WGS sequence"/>
</dbReference>
<keyword evidence="4" id="KW-0143">Chaperone</keyword>
<feature type="domain" description="Chromatin assembly factor 1 p150 subunit acidic region" evidence="8">
    <location>
        <begin position="172"/>
        <end position="308"/>
    </location>
</feature>
<dbReference type="AlphaFoldDB" id="A0AAV5RR02"/>
<dbReference type="InterPro" id="IPR022043">
    <property type="entry name" value="CAF1A_DD"/>
</dbReference>
<keyword evidence="2" id="KW-0235">DNA replication</keyword>
<evidence type="ECO:0000259" key="9">
    <source>
        <dbReference type="Pfam" id="PF12253"/>
    </source>
</evidence>
<dbReference type="GO" id="GO:0006334">
    <property type="term" value="P:nucleosome assembly"/>
    <property type="evidence" value="ECO:0007669"/>
    <property type="project" value="TreeGrafter"/>
</dbReference>
<keyword evidence="5" id="KW-0234">DNA repair</keyword>
<keyword evidence="6" id="KW-0539">Nucleus</keyword>
<evidence type="ECO:0000256" key="6">
    <source>
        <dbReference type="ARBA" id="ARBA00023242"/>
    </source>
</evidence>
<dbReference type="Pfam" id="PF21796">
    <property type="entry name" value="Cac1_C"/>
    <property type="match status" value="1"/>
</dbReference>
<organism evidence="11 12">
    <name type="scientific">Maudiozyma humilis</name>
    <name type="common">Sour dough yeast</name>
    <name type="synonym">Kazachstania humilis</name>
    <dbReference type="NCBI Taxonomy" id="51915"/>
    <lineage>
        <taxon>Eukaryota</taxon>
        <taxon>Fungi</taxon>
        <taxon>Dikarya</taxon>
        <taxon>Ascomycota</taxon>
        <taxon>Saccharomycotina</taxon>
        <taxon>Saccharomycetes</taxon>
        <taxon>Saccharomycetales</taxon>
        <taxon>Saccharomycetaceae</taxon>
        <taxon>Maudiozyma</taxon>
    </lineage>
</organism>
<feature type="region of interest" description="Disordered" evidence="7">
    <location>
        <begin position="539"/>
        <end position="574"/>
    </location>
</feature>
<feature type="region of interest" description="Disordered" evidence="7">
    <location>
        <begin position="90"/>
        <end position="274"/>
    </location>
</feature>
<dbReference type="Pfam" id="PF12253">
    <property type="entry name" value="CAF1A_dimeriz"/>
    <property type="match status" value="1"/>
</dbReference>
<feature type="compositionally biased region" description="Low complexity" evidence="7">
    <location>
        <begin position="539"/>
        <end position="552"/>
    </location>
</feature>
<evidence type="ECO:0000256" key="4">
    <source>
        <dbReference type="ARBA" id="ARBA00023186"/>
    </source>
</evidence>
<dbReference type="GO" id="GO:0005634">
    <property type="term" value="C:nucleus"/>
    <property type="evidence" value="ECO:0007669"/>
    <property type="project" value="UniProtKB-SubCell"/>
</dbReference>
<dbReference type="GO" id="GO:0006281">
    <property type="term" value="P:DNA repair"/>
    <property type="evidence" value="ECO:0007669"/>
    <property type="project" value="UniProtKB-KW"/>
</dbReference>
<evidence type="ECO:0000256" key="2">
    <source>
        <dbReference type="ARBA" id="ARBA00022705"/>
    </source>
</evidence>
<feature type="domain" description="Chromatin assembly factor 1 subunit Cac1-like C-terminal" evidence="10">
    <location>
        <begin position="583"/>
        <end position="639"/>
    </location>
</feature>
<proteinExistence type="predicted"/>
<dbReference type="GO" id="GO:0006260">
    <property type="term" value="P:DNA replication"/>
    <property type="evidence" value="ECO:0007669"/>
    <property type="project" value="UniProtKB-KW"/>
</dbReference>
<evidence type="ECO:0000256" key="5">
    <source>
        <dbReference type="ARBA" id="ARBA00023204"/>
    </source>
</evidence>
<dbReference type="EMBL" id="BTGD01000001">
    <property type="protein sequence ID" value="GMM53964.1"/>
    <property type="molecule type" value="Genomic_DNA"/>
</dbReference>
<reference evidence="11 12" key="1">
    <citation type="journal article" date="2023" name="Elife">
        <title>Identification of key yeast species and microbe-microbe interactions impacting larval growth of Drosophila in the wild.</title>
        <authorList>
            <person name="Mure A."/>
            <person name="Sugiura Y."/>
            <person name="Maeda R."/>
            <person name="Honda K."/>
            <person name="Sakurai N."/>
            <person name="Takahashi Y."/>
            <person name="Watada M."/>
            <person name="Katoh T."/>
            <person name="Gotoh A."/>
            <person name="Gotoh Y."/>
            <person name="Taniguchi I."/>
            <person name="Nakamura K."/>
            <person name="Hayashi T."/>
            <person name="Katayama T."/>
            <person name="Uemura T."/>
            <person name="Hattori Y."/>
        </authorList>
    </citation>
    <scope>NUCLEOTIDE SEQUENCE [LARGE SCALE GENOMIC DNA]</scope>
    <source>
        <strain evidence="11 12">KH-74</strain>
    </source>
</reference>
<name>A0AAV5RR02_MAUHU</name>
<sequence length="652" mass="74482">MNSETDTDKKQGILSFFQHTTVVKRSTENIKKNNTKDKNETPEPDIIVLEDEIQPDMTGTDEPMATEKKDITIPKSVIESAVSALADIPSETGALKTETSDQSDIAVSSILPTSPPDAIVCDLEEGSESLEKQEEKTQQANVKSRSAKTESKKSENTTEKEQKLDEKALLKKQKEEERLRIKKEKEEEKQKQKQQKEQEKLKLKAQREELKRKKEEEKQQLKEKRENEKKAKEELKLKAKQERENEKLKREEERRLKEEKKKLEEEAKERSQSRIANFFRKVSDKGKEEQPKSDYQSLFLPFHVREDVIMSQSATLKSEAIKQKISEIDSHLNQTLDDSNTHIIKNWLSSKYRKRGGTIKYKAVTLLQQMTAKDKSDDELQTLLALVPHKYIKFYENVRPPYIGTYSKDTLLPIEDPFSMEGTNYNYDYDSDLEWVNEEEDADGAGIDNLESGEEDDEDDDDDEGSENEFDGFLDKEDSATSNGKKKFVGPLIPTVLLRRNIDTMDADDSNYFKMTAAESLIQNKPLPINALENIRSNTAATSSSSNTSPSKRTSDVANGDFQGSSASPEKKAKSLITDPKDLLKLFDEIQHSTFSLGTVTEITQKSLPNYSKQTIKNTVKEYAVKGCDKGETTKKWQIKDMSHWEQLRSSI</sequence>
<keyword evidence="12" id="KW-1185">Reference proteome</keyword>
<dbReference type="Pfam" id="PF11600">
    <property type="entry name" value="CAF1A_acidic"/>
    <property type="match status" value="1"/>
</dbReference>
<feature type="domain" description="Chromatin assembly factor 1 subunit A dimerization" evidence="9">
    <location>
        <begin position="390"/>
        <end position="464"/>
    </location>
</feature>
<feature type="compositionally biased region" description="Polar residues" evidence="7">
    <location>
        <begin position="100"/>
        <end position="112"/>
    </location>
</feature>
<gene>
    <name evidence="11" type="ORF">DAKH74_005800</name>
</gene>
<evidence type="ECO:0000313" key="11">
    <source>
        <dbReference type="EMBL" id="GMM53964.1"/>
    </source>
</evidence>
<feature type="compositionally biased region" description="Basic and acidic residues" evidence="7">
    <location>
        <begin position="147"/>
        <end position="272"/>
    </location>
</feature>
<evidence type="ECO:0000256" key="1">
    <source>
        <dbReference type="ARBA" id="ARBA00004123"/>
    </source>
</evidence>
<evidence type="ECO:0000256" key="7">
    <source>
        <dbReference type="SAM" id="MobiDB-lite"/>
    </source>
</evidence>
<dbReference type="PANTHER" id="PTHR15272">
    <property type="entry name" value="CHROMATIN ASSEMBLY FACTOR 1 SUBUNIT A CAF-1 SUBUNIT A"/>
    <property type="match status" value="1"/>
</dbReference>
<protein>
    <submittedName>
        <fullName evidence="11">Rlf2 protein</fullName>
    </submittedName>
</protein>
<evidence type="ECO:0000259" key="8">
    <source>
        <dbReference type="Pfam" id="PF11600"/>
    </source>
</evidence>
<comment type="subcellular location">
    <subcellularLocation>
        <location evidence="1">Nucleus</location>
    </subcellularLocation>
</comment>
<dbReference type="InterPro" id="IPR048800">
    <property type="entry name" value="Cac1-like_C"/>
</dbReference>
<accession>A0AAV5RR02</accession>
<keyword evidence="3" id="KW-0227">DNA damage</keyword>
<evidence type="ECO:0000259" key="10">
    <source>
        <dbReference type="Pfam" id="PF21796"/>
    </source>
</evidence>
<dbReference type="PANTHER" id="PTHR15272:SF0">
    <property type="entry name" value="CHROMATIN ASSEMBLY FACTOR 1 SUBUNIT A"/>
    <property type="match status" value="1"/>
</dbReference>
<evidence type="ECO:0000256" key="3">
    <source>
        <dbReference type="ARBA" id="ARBA00022763"/>
    </source>
</evidence>
<dbReference type="InterPro" id="IPR021644">
    <property type="entry name" value="CAF-1_p150_acidic"/>
</dbReference>
<comment type="caution">
    <text evidence="11">The sequence shown here is derived from an EMBL/GenBank/DDBJ whole genome shotgun (WGS) entry which is preliminary data.</text>
</comment>